<organism evidence="9 10">
    <name type="scientific">Pedococcus dokdonensis</name>
    <dbReference type="NCBI Taxonomy" id="443156"/>
    <lineage>
        <taxon>Bacteria</taxon>
        <taxon>Bacillati</taxon>
        <taxon>Actinomycetota</taxon>
        <taxon>Actinomycetes</taxon>
        <taxon>Micrococcales</taxon>
        <taxon>Intrasporangiaceae</taxon>
        <taxon>Pedococcus</taxon>
    </lineage>
</organism>
<evidence type="ECO:0000313" key="9">
    <source>
        <dbReference type="EMBL" id="SDO89513.1"/>
    </source>
</evidence>
<dbReference type="InterPro" id="IPR045863">
    <property type="entry name" value="CorA_TM1_TM2"/>
</dbReference>
<evidence type="ECO:0000256" key="2">
    <source>
        <dbReference type="ARBA" id="ARBA00009765"/>
    </source>
</evidence>
<dbReference type="GO" id="GO:0050897">
    <property type="term" value="F:cobalt ion binding"/>
    <property type="evidence" value="ECO:0007669"/>
    <property type="project" value="TreeGrafter"/>
</dbReference>
<dbReference type="GO" id="GO:0015095">
    <property type="term" value="F:magnesium ion transmembrane transporter activity"/>
    <property type="evidence" value="ECO:0007669"/>
    <property type="project" value="TreeGrafter"/>
</dbReference>
<proteinExistence type="inferred from homology"/>
<dbReference type="PANTHER" id="PTHR46494">
    <property type="entry name" value="CORA FAMILY METAL ION TRANSPORTER (EUROFUNG)"/>
    <property type="match status" value="1"/>
</dbReference>
<evidence type="ECO:0000256" key="4">
    <source>
        <dbReference type="ARBA" id="ARBA00022475"/>
    </source>
</evidence>
<keyword evidence="10" id="KW-1185">Reference proteome</keyword>
<dbReference type="AlphaFoldDB" id="A0A1H0NA18"/>
<sequence length="327" mass="36989">MDAWWVSDAGLEEHDVREVDDLLRRDGGFVWLDVPEFDDEAEALLSEHFNAHPLVVKACRERNFVPSVHGYEHHTFVIVHTPLAGEGGHVHMLELDQLVGRRYLVTVHGPRNPAVSLMDATEETRTVQERIRAGRFRPGSPSEVSYAIGSAVARRQSAAVKDVASRLPALEMRVMGSDFHQPEELLEELFLLRHELLISRTQAGQAHEIYGRLASLERFATEESQRHARDLSEQFDRVRSLADGESQFLFGVIELYQTRVTTKMTVAMERLAVIAAITLPVTAIASIYGMNVIVNGSTHWVQLVIVLAVMASISLWLLRWARRQGWW</sequence>
<dbReference type="GO" id="GO:0005886">
    <property type="term" value="C:plasma membrane"/>
    <property type="evidence" value="ECO:0007669"/>
    <property type="project" value="UniProtKB-SubCell"/>
</dbReference>
<dbReference type="Gene3D" id="3.30.460.20">
    <property type="entry name" value="CorA soluble domain-like"/>
    <property type="match status" value="1"/>
</dbReference>
<reference evidence="10" key="1">
    <citation type="submission" date="2016-10" db="EMBL/GenBank/DDBJ databases">
        <authorList>
            <person name="Varghese N."/>
            <person name="Submissions S."/>
        </authorList>
    </citation>
    <scope>NUCLEOTIDE SEQUENCE [LARGE SCALE GENOMIC DNA]</scope>
    <source>
        <strain evidence="10">DSM 22329</strain>
    </source>
</reference>
<accession>A0A1H0NA18</accession>
<name>A0A1H0NA18_9MICO</name>
<dbReference type="CDD" id="cd12822">
    <property type="entry name" value="TmCorA-like"/>
    <property type="match status" value="1"/>
</dbReference>
<dbReference type="Proteomes" id="UP000199077">
    <property type="component" value="Chromosome I"/>
</dbReference>
<dbReference type="Pfam" id="PF01544">
    <property type="entry name" value="CorA"/>
    <property type="match status" value="1"/>
</dbReference>
<keyword evidence="7 8" id="KW-0472">Membrane</keyword>
<dbReference type="SUPFAM" id="SSF143865">
    <property type="entry name" value="CorA soluble domain-like"/>
    <property type="match status" value="1"/>
</dbReference>
<dbReference type="RefSeq" id="WP_091781987.1">
    <property type="nucleotide sequence ID" value="NZ_LT629711.1"/>
</dbReference>
<protein>
    <submittedName>
        <fullName evidence="9">Mg2+ and Co2+ transporter CorA</fullName>
    </submittedName>
</protein>
<evidence type="ECO:0000313" key="10">
    <source>
        <dbReference type="Proteomes" id="UP000199077"/>
    </source>
</evidence>
<dbReference type="GO" id="GO:0000287">
    <property type="term" value="F:magnesium ion binding"/>
    <property type="evidence" value="ECO:0007669"/>
    <property type="project" value="TreeGrafter"/>
</dbReference>
<dbReference type="InterPro" id="IPR002523">
    <property type="entry name" value="MgTranspt_CorA/ZnTranspt_ZntB"/>
</dbReference>
<comment type="subcellular location">
    <subcellularLocation>
        <location evidence="1">Cell membrane</location>
        <topology evidence="1">Multi-pass membrane protein</topology>
    </subcellularLocation>
</comment>
<keyword evidence="6 8" id="KW-1133">Transmembrane helix</keyword>
<feature type="transmembrane region" description="Helical" evidence="8">
    <location>
        <begin position="271"/>
        <end position="294"/>
    </location>
</feature>
<evidence type="ECO:0000256" key="7">
    <source>
        <dbReference type="ARBA" id="ARBA00023136"/>
    </source>
</evidence>
<evidence type="ECO:0000256" key="5">
    <source>
        <dbReference type="ARBA" id="ARBA00022692"/>
    </source>
</evidence>
<evidence type="ECO:0000256" key="3">
    <source>
        <dbReference type="ARBA" id="ARBA00022448"/>
    </source>
</evidence>
<evidence type="ECO:0000256" key="1">
    <source>
        <dbReference type="ARBA" id="ARBA00004651"/>
    </source>
</evidence>
<feature type="transmembrane region" description="Helical" evidence="8">
    <location>
        <begin position="300"/>
        <end position="318"/>
    </location>
</feature>
<keyword evidence="4" id="KW-1003">Cell membrane</keyword>
<dbReference type="STRING" id="443156.SAMN04489867_0882"/>
<evidence type="ECO:0000256" key="6">
    <source>
        <dbReference type="ARBA" id="ARBA00022989"/>
    </source>
</evidence>
<comment type="similarity">
    <text evidence="2">Belongs to the CorA metal ion transporter (MIT) (TC 1.A.35) family.</text>
</comment>
<dbReference type="PANTHER" id="PTHR46494:SF1">
    <property type="entry name" value="CORA FAMILY METAL ION TRANSPORTER (EUROFUNG)"/>
    <property type="match status" value="1"/>
</dbReference>
<dbReference type="OrthoDB" id="4815667at2"/>
<keyword evidence="5 8" id="KW-0812">Transmembrane</keyword>
<dbReference type="SUPFAM" id="SSF144083">
    <property type="entry name" value="Magnesium transport protein CorA, transmembrane region"/>
    <property type="match status" value="1"/>
</dbReference>
<gene>
    <name evidence="9" type="ORF">SAMN04489867_0882</name>
</gene>
<keyword evidence="3" id="KW-0813">Transport</keyword>
<evidence type="ECO:0000256" key="8">
    <source>
        <dbReference type="SAM" id="Phobius"/>
    </source>
</evidence>
<dbReference type="InterPro" id="IPR045861">
    <property type="entry name" value="CorA_cytoplasmic_dom"/>
</dbReference>
<dbReference type="EMBL" id="LT629711">
    <property type="protein sequence ID" value="SDO89513.1"/>
    <property type="molecule type" value="Genomic_DNA"/>
</dbReference>
<dbReference type="GO" id="GO:0015087">
    <property type="term" value="F:cobalt ion transmembrane transporter activity"/>
    <property type="evidence" value="ECO:0007669"/>
    <property type="project" value="TreeGrafter"/>
</dbReference>
<dbReference type="Gene3D" id="1.20.58.340">
    <property type="entry name" value="Magnesium transport protein CorA, transmembrane region"/>
    <property type="match status" value="2"/>
</dbReference>